<dbReference type="RefSeq" id="WP_248360681.1">
    <property type="nucleotide sequence ID" value="NZ_AP025591.1"/>
</dbReference>
<keyword evidence="3" id="KW-1185">Reference proteome</keyword>
<accession>A0ABM7WU27</accession>
<organism evidence="2 3">
    <name type="scientific">Anaeromyxobacter oryzae</name>
    <dbReference type="NCBI Taxonomy" id="2918170"/>
    <lineage>
        <taxon>Bacteria</taxon>
        <taxon>Pseudomonadati</taxon>
        <taxon>Myxococcota</taxon>
        <taxon>Myxococcia</taxon>
        <taxon>Myxococcales</taxon>
        <taxon>Cystobacterineae</taxon>
        <taxon>Anaeromyxobacteraceae</taxon>
        <taxon>Anaeromyxobacter</taxon>
    </lineage>
</organism>
<dbReference type="SUPFAM" id="SSF53271">
    <property type="entry name" value="PRTase-like"/>
    <property type="match status" value="1"/>
</dbReference>
<name>A0ABM7WU27_9BACT</name>
<sequence>MIFQDREHAGRLLAARLEHLRAEEPVVFGLARGGLPVAREVSRALGAPLDLLVVRKLATPGAPECAIGAISEAGAVFVDRALVAELGVTDEEVADIAEQAGRELARRVRAYRGEVLPIAVAGRTVIVVDDGVATGATARAAGLAVRRWGAARVVLAAPVIAAVSLDELRRHFDEVIAVEEPPDFLAVSWWYRRFTQVSDAEVLDCLRDARAPDAASVS</sequence>
<dbReference type="GO" id="GO:0016757">
    <property type="term" value="F:glycosyltransferase activity"/>
    <property type="evidence" value="ECO:0007669"/>
    <property type="project" value="UniProtKB-KW"/>
</dbReference>
<dbReference type="Proteomes" id="UP001162891">
    <property type="component" value="Chromosome"/>
</dbReference>
<dbReference type="EMBL" id="AP025591">
    <property type="protein sequence ID" value="BDG03003.1"/>
    <property type="molecule type" value="Genomic_DNA"/>
</dbReference>
<feature type="domain" description="Phosphoribosyltransferase" evidence="1">
    <location>
        <begin position="8"/>
        <end position="176"/>
    </location>
</feature>
<dbReference type="InterPro" id="IPR000836">
    <property type="entry name" value="PRTase_dom"/>
</dbReference>
<dbReference type="Gene3D" id="3.40.50.2020">
    <property type="match status" value="1"/>
</dbReference>
<dbReference type="Pfam" id="PF00156">
    <property type="entry name" value="Pribosyltran"/>
    <property type="match status" value="1"/>
</dbReference>
<proteinExistence type="predicted"/>
<dbReference type="InterPro" id="IPR029057">
    <property type="entry name" value="PRTase-like"/>
</dbReference>
<evidence type="ECO:0000313" key="3">
    <source>
        <dbReference type="Proteomes" id="UP001162891"/>
    </source>
</evidence>
<keyword evidence="2" id="KW-0328">Glycosyltransferase</keyword>
<reference evidence="3" key="1">
    <citation type="journal article" date="2022" name="Int. J. Syst. Evol. Microbiol.">
        <title>Anaeromyxobacter oryzae sp. nov., Anaeromyxobacter diazotrophicus sp. nov. and Anaeromyxobacter paludicola sp. nov., isolated from paddy soils.</title>
        <authorList>
            <person name="Itoh H."/>
            <person name="Xu Z."/>
            <person name="Mise K."/>
            <person name="Masuda Y."/>
            <person name="Ushijima N."/>
            <person name="Hayakawa C."/>
            <person name="Shiratori Y."/>
            <person name="Senoo K."/>
        </authorList>
    </citation>
    <scope>NUCLEOTIDE SEQUENCE [LARGE SCALE GENOMIC DNA]</scope>
    <source>
        <strain evidence="3">Red232</strain>
    </source>
</reference>
<protein>
    <submittedName>
        <fullName evidence="2">Phosphoribosyltransferase</fullName>
    </submittedName>
</protein>
<gene>
    <name evidence="2" type="ORF">AMOR_19990</name>
</gene>
<evidence type="ECO:0000313" key="2">
    <source>
        <dbReference type="EMBL" id="BDG03003.1"/>
    </source>
</evidence>
<keyword evidence="2" id="KW-0808">Transferase</keyword>
<evidence type="ECO:0000259" key="1">
    <source>
        <dbReference type="Pfam" id="PF00156"/>
    </source>
</evidence>
<dbReference type="CDD" id="cd06223">
    <property type="entry name" value="PRTases_typeI"/>
    <property type="match status" value="1"/>
</dbReference>
<dbReference type="Gene3D" id="3.30.1310.20">
    <property type="entry name" value="PRTase-like"/>
    <property type="match status" value="1"/>
</dbReference>